<dbReference type="RefSeq" id="WP_148603360.1">
    <property type="nucleotide sequence ID" value="NZ_RXYB01000007.1"/>
</dbReference>
<dbReference type="Gene3D" id="3.40.50.300">
    <property type="entry name" value="P-loop containing nucleotide triphosphate hydrolases"/>
    <property type="match status" value="1"/>
</dbReference>
<dbReference type="InterPro" id="IPR002543">
    <property type="entry name" value="FtsK_dom"/>
</dbReference>
<sequence length="437" mass="50292">MLQQDRQSKLFELFILEVFALISIGWLLNYQLPTNNFPIGVELIRKIGFVFYLIAGVQIVAYIVYWYVYHKLYNGFRYSFIHCKLIRNIRRELQEAGNRYSVQQYTLGEKTVVTPKIKVSLSNDMVEGKVYIQNKIKYHKIFEDVNISSALGNFVVLEQYLSKDMNTHIFEFETSEIKQLVFNTYNEFKQYCHQFEDYTLFMDGKSEVPVPLQHALIVGSTGSGKTYALFSLILQLLNFSVQPEIYFADPKNSSICVLGNKIAATRTAGTTEEIIALLGIFYNVMTERQLELKEHLNKKLDSDYKTWGMSAKVLIIDEFSSFQSVVNTFDKQTRDKVLMYLTNVVQKGRALGIYLWIAMQKSDSKIIPTSIRDNLVWKVVLGSASDMTYQTAFEEYANLPKLKFGPGQGLYSYQGLTRQPKVCSFPTLDFDILAAVD</sequence>
<feature type="transmembrane region" description="Helical" evidence="4">
    <location>
        <begin position="12"/>
        <end position="29"/>
    </location>
</feature>
<evidence type="ECO:0000256" key="1">
    <source>
        <dbReference type="ARBA" id="ARBA00022741"/>
    </source>
</evidence>
<accession>A0ABR6WIT6</accession>
<gene>
    <name evidence="6" type="ORF">GH807_05025</name>
</gene>
<keyword evidence="2 3" id="KW-0067">ATP-binding</keyword>
<feature type="binding site" evidence="3">
    <location>
        <begin position="219"/>
        <end position="226"/>
    </location>
    <ligand>
        <name>ATP</name>
        <dbReference type="ChEBI" id="CHEBI:30616"/>
    </ligand>
</feature>
<evidence type="ECO:0000313" key="7">
    <source>
        <dbReference type="Proteomes" id="UP000653358"/>
    </source>
</evidence>
<keyword evidence="6" id="KW-0131">Cell cycle</keyword>
<dbReference type="InterPro" id="IPR050206">
    <property type="entry name" value="FtsK/SpoIIIE/SftA"/>
</dbReference>
<keyword evidence="4" id="KW-0472">Membrane</keyword>
<proteinExistence type="predicted"/>
<dbReference type="GO" id="GO:0051301">
    <property type="term" value="P:cell division"/>
    <property type="evidence" value="ECO:0007669"/>
    <property type="project" value="UniProtKB-KW"/>
</dbReference>
<keyword evidence="6" id="KW-0132">Cell division</keyword>
<keyword evidence="4" id="KW-0812">Transmembrane</keyword>
<evidence type="ECO:0000313" key="6">
    <source>
        <dbReference type="EMBL" id="MBC3796412.1"/>
    </source>
</evidence>
<feature type="transmembrane region" description="Helical" evidence="4">
    <location>
        <begin position="49"/>
        <end position="68"/>
    </location>
</feature>
<dbReference type="InterPro" id="IPR027417">
    <property type="entry name" value="P-loop_NTPase"/>
</dbReference>
<keyword evidence="4" id="KW-1133">Transmembrane helix</keyword>
<dbReference type="Pfam" id="PF01580">
    <property type="entry name" value="FtsK_SpoIIIE"/>
    <property type="match status" value="1"/>
</dbReference>
<dbReference type="PANTHER" id="PTHR22683">
    <property type="entry name" value="SPORULATION PROTEIN RELATED"/>
    <property type="match status" value="1"/>
</dbReference>
<evidence type="ECO:0000259" key="5">
    <source>
        <dbReference type="PROSITE" id="PS50901"/>
    </source>
</evidence>
<evidence type="ECO:0000256" key="3">
    <source>
        <dbReference type="PROSITE-ProRule" id="PRU00289"/>
    </source>
</evidence>
<protein>
    <submittedName>
        <fullName evidence="6">Cell division protein FtsK</fullName>
    </submittedName>
</protein>
<dbReference type="PROSITE" id="PS50901">
    <property type="entry name" value="FTSK"/>
    <property type="match status" value="1"/>
</dbReference>
<dbReference type="SUPFAM" id="SSF52540">
    <property type="entry name" value="P-loop containing nucleoside triphosphate hydrolases"/>
    <property type="match status" value="1"/>
</dbReference>
<dbReference type="PANTHER" id="PTHR22683:SF47">
    <property type="entry name" value="FTSK DOMAIN-CONTAINING PROTEIN YDCQ"/>
    <property type="match status" value="1"/>
</dbReference>
<comment type="caution">
    <text evidence="6">The sequence shown here is derived from an EMBL/GenBank/DDBJ whole genome shotgun (WGS) entry which is preliminary data.</text>
</comment>
<organism evidence="6 7">
    <name type="scientific">Acetobacterium tundrae</name>
    <dbReference type="NCBI Taxonomy" id="132932"/>
    <lineage>
        <taxon>Bacteria</taxon>
        <taxon>Bacillati</taxon>
        <taxon>Bacillota</taxon>
        <taxon>Clostridia</taxon>
        <taxon>Eubacteriales</taxon>
        <taxon>Eubacteriaceae</taxon>
        <taxon>Acetobacterium</taxon>
    </lineage>
</organism>
<dbReference type="EMBL" id="WJBB01000004">
    <property type="protein sequence ID" value="MBC3796412.1"/>
    <property type="molecule type" value="Genomic_DNA"/>
</dbReference>
<dbReference type="Proteomes" id="UP000653358">
    <property type="component" value="Unassembled WGS sequence"/>
</dbReference>
<evidence type="ECO:0000256" key="4">
    <source>
        <dbReference type="SAM" id="Phobius"/>
    </source>
</evidence>
<name>A0ABR6WIT6_9FIRM</name>
<keyword evidence="7" id="KW-1185">Reference proteome</keyword>
<evidence type="ECO:0000256" key="2">
    <source>
        <dbReference type="ARBA" id="ARBA00022840"/>
    </source>
</evidence>
<reference evidence="6 7" key="1">
    <citation type="journal article" date="2020" name="mSystems">
        <title>Defining Genomic and Predicted Metabolic Features of the Acetobacterium Genus.</title>
        <authorList>
            <person name="Ross D.E."/>
            <person name="Marshall C.W."/>
            <person name="Gulliver D."/>
            <person name="May H.D."/>
            <person name="Norman R.S."/>
        </authorList>
    </citation>
    <scope>NUCLEOTIDE SEQUENCE [LARGE SCALE GENOMIC DNA]</scope>
    <source>
        <strain evidence="6 7">DSM 9173</strain>
    </source>
</reference>
<dbReference type="CDD" id="cd01127">
    <property type="entry name" value="TrwB_TraG_TraD_VirD4"/>
    <property type="match status" value="1"/>
</dbReference>
<keyword evidence="1 3" id="KW-0547">Nucleotide-binding</keyword>
<feature type="domain" description="FtsK" evidence="5">
    <location>
        <begin position="195"/>
        <end position="390"/>
    </location>
</feature>